<comment type="subcellular location">
    <subcellularLocation>
        <location evidence="3">Cytoplasm</location>
    </subcellularLocation>
</comment>
<dbReference type="PIRSF" id="PIRSF009467">
    <property type="entry name" value="Ureas_acces_UreF"/>
    <property type="match status" value="1"/>
</dbReference>
<dbReference type="InterPro" id="IPR038277">
    <property type="entry name" value="UreF_sf"/>
</dbReference>
<dbReference type="GO" id="GO:0016151">
    <property type="term" value="F:nickel cation binding"/>
    <property type="evidence" value="ECO:0007669"/>
    <property type="project" value="UniProtKB-UniRule"/>
</dbReference>
<dbReference type="STRING" id="195913.SAMN04488004_10491"/>
<comment type="function">
    <text evidence="3">Required for maturation of urease via the functional incorporation of the urease nickel metallocenter.</text>
</comment>
<name>A0A1I4DGF3_9RHOB</name>
<evidence type="ECO:0000256" key="1">
    <source>
        <dbReference type="ARBA" id="ARBA00022988"/>
    </source>
</evidence>
<dbReference type="Pfam" id="PF01730">
    <property type="entry name" value="UreF"/>
    <property type="match status" value="1"/>
</dbReference>
<dbReference type="PANTHER" id="PTHR33620">
    <property type="entry name" value="UREASE ACCESSORY PROTEIN F"/>
    <property type="match status" value="1"/>
</dbReference>
<protein>
    <recommendedName>
        <fullName evidence="3">Urease accessory protein UreF</fullName>
    </recommendedName>
</protein>
<dbReference type="InterPro" id="IPR002639">
    <property type="entry name" value="UreF"/>
</dbReference>
<evidence type="ECO:0000256" key="3">
    <source>
        <dbReference type="HAMAP-Rule" id="MF_01385"/>
    </source>
</evidence>
<keyword evidence="3" id="KW-0963">Cytoplasm</keyword>
<keyword evidence="1 3" id="KW-0996">Nickel insertion</keyword>
<keyword evidence="5" id="KW-1185">Reference proteome</keyword>
<accession>A0A1I4DGF3</accession>
<sequence length="219" mass="23398">MATAGRCRMPTEGLLTLMQWLSPGFPLGTFSYSHGLEMAVADGRLRDAAGLQDWIATVLTHGTGRNDAILLAEAYRSDDAQQIDALARALAPSRERLLETTAQGEAFCTTVNAVWGLDLRPMCLPVAVGRAARMQGIALDVTLSAYLHAFTAGLISAAQRCMPLGQTQAQRIVADQTPLCLSLAQAALTQSIDDLGGSAFLADIAAMQHETLQPRIFRS</sequence>
<comment type="similarity">
    <text evidence="3">Belongs to the UreF family.</text>
</comment>
<dbReference type="Gene3D" id="1.10.4190.10">
    <property type="entry name" value="Urease accessory protein UreF"/>
    <property type="match status" value="1"/>
</dbReference>
<evidence type="ECO:0000313" key="4">
    <source>
        <dbReference type="EMBL" id="SFK91870.1"/>
    </source>
</evidence>
<comment type="subunit">
    <text evidence="3">UreD, UreF and UreG form a complex that acts as a GTP-hydrolysis-dependent molecular chaperone, activating the urease apoprotein by helping to assemble the nickel containing metallocenter of UreC. The UreE protein probably delivers the nickel.</text>
</comment>
<dbReference type="EMBL" id="FOTF01000004">
    <property type="protein sequence ID" value="SFK91870.1"/>
    <property type="molecule type" value="Genomic_DNA"/>
</dbReference>
<gene>
    <name evidence="3" type="primary">ureF</name>
    <name evidence="4" type="ORF">SAMN04488004_10491</name>
</gene>
<dbReference type="PANTHER" id="PTHR33620:SF1">
    <property type="entry name" value="UREASE ACCESSORY PROTEIN F"/>
    <property type="match status" value="1"/>
</dbReference>
<dbReference type="Proteomes" id="UP000199550">
    <property type="component" value="Unassembled WGS sequence"/>
</dbReference>
<reference evidence="5" key="1">
    <citation type="submission" date="2016-10" db="EMBL/GenBank/DDBJ databases">
        <authorList>
            <person name="Varghese N."/>
            <person name="Submissions S."/>
        </authorList>
    </citation>
    <scope>NUCLEOTIDE SEQUENCE [LARGE SCALE GENOMIC DNA]</scope>
    <source>
        <strain evidence="5">DSM 16199</strain>
    </source>
</reference>
<dbReference type="GO" id="GO:0005737">
    <property type="term" value="C:cytoplasm"/>
    <property type="evidence" value="ECO:0007669"/>
    <property type="project" value="UniProtKB-SubCell"/>
</dbReference>
<evidence type="ECO:0000256" key="2">
    <source>
        <dbReference type="ARBA" id="ARBA00023186"/>
    </source>
</evidence>
<dbReference type="AlphaFoldDB" id="A0A1I4DGF3"/>
<organism evidence="4 5">
    <name type="scientific">Loktanella salsilacus</name>
    <dbReference type="NCBI Taxonomy" id="195913"/>
    <lineage>
        <taxon>Bacteria</taxon>
        <taxon>Pseudomonadati</taxon>
        <taxon>Pseudomonadota</taxon>
        <taxon>Alphaproteobacteria</taxon>
        <taxon>Rhodobacterales</taxon>
        <taxon>Roseobacteraceae</taxon>
        <taxon>Loktanella</taxon>
    </lineage>
</organism>
<proteinExistence type="inferred from homology"/>
<evidence type="ECO:0000313" key="5">
    <source>
        <dbReference type="Proteomes" id="UP000199550"/>
    </source>
</evidence>
<dbReference type="HAMAP" id="MF_01385">
    <property type="entry name" value="UreF"/>
    <property type="match status" value="1"/>
</dbReference>
<keyword evidence="2 3" id="KW-0143">Chaperone</keyword>